<accession>A0A9D1VAW9</accession>
<name>A0A9D1VAW9_9BACT</name>
<dbReference type="Proteomes" id="UP000823964">
    <property type="component" value="Unassembled WGS sequence"/>
</dbReference>
<dbReference type="PROSITE" id="PS00105">
    <property type="entry name" value="AA_TRANSFER_CLASS_1"/>
    <property type="match status" value="1"/>
</dbReference>
<proteinExistence type="inferred from homology"/>
<dbReference type="InterPro" id="IPR015422">
    <property type="entry name" value="PyrdxlP-dep_Trfase_small"/>
</dbReference>
<dbReference type="CDD" id="cd00609">
    <property type="entry name" value="AAT_like"/>
    <property type="match status" value="1"/>
</dbReference>
<dbReference type="InterPro" id="IPR004838">
    <property type="entry name" value="NHTrfase_class1_PyrdxlP-BS"/>
</dbReference>
<dbReference type="Pfam" id="PF00155">
    <property type="entry name" value="Aminotran_1_2"/>
    <property type="match status" value="1"/>
</dbReference>
<keyword evidence="4 6" id="KW-0808">Transferase</keyword>
<keyword evidence="5" id="KW-0663">Pyridoxal phosphate</keyword>
<dbReference type="AlphaFoldDB" id="A0A9D1VAW9"/>
<reference evidence="8" key="1">
    <citation type="journal article" date="2021" name="PeerJ">
        <title>Extensive microbial diversity within the chicken gut microbiome revealed by metagenomics and culture.</title>
        <authorList>
            <person name="Gilroy R."/>
            <person name="Ravi A."/>
            <person name="Getino M."/>
            <person name="Pursley I."/>
            <person name="Horton D.L."/>
            <person name="Alikhan N.F."/>
            <person name="Baker D."/>
            <person name="Gharbi K."/>
            <person name="Hall N."/>
            <person name="Watson M."/>
            <person name="Adriaenssens E.M."/>
            <person name="Foster-Nyarko E."/>
            <person name="Jarju S."/>
            <person name="Secka A."/>
            <person name="Antonio M."/>
            <person name="Oren A."/>
            <person name="Chaudhuri R.R."/>
            <person name="La Ragione R."/>
            <person name="Hildebrand F."/>
            <person name="Pallen M.J."/>
        </authorList>
    </citation>
    <scope>NUCLEOTIDE SEQUENCE</scope>
    <source>
        <strain evidence="8">14975</strain>
    </source>
</reference>
<evidence type="ECO:0000313" key="9">
    <source>
        <dbReference type="Proteomes" id="UP000823964"/>
    </source>
</evidence>
<dbReference type="InterPro" id="IPR015424">
    <property type="entry name" value="PyrdxlP-dep_Trfase"/>
</dbReference>
<evidence type="ECO:0000313" key="8">
    <source>
        <dbReference type="EMBL" id="HIX19818.1"/>
    </source>
</evidence>
<reference evidence="8" key="2">
    <citation type="submission" date="2021-04" db="EMBL/GenBank/DDBJ databases">
        <authorList>
            <person name="Gilroy R."/>
        </authorList>
    </citation>
    <scope>NUCLEOTIDE SEQUENCE</scope>
    <source>
        <strain evidence="8">14975</strain>
    </source>
</reference>
<dbReference type="GO" id="GO:0030170">
    <property type="term" value="F:pyridoxal phosphate binding"/>
    <property type="evidence" value="ECO:0007669"/>
    <property type="project" value="InterPro"/>
</dbReference>
<dbReference type="PANTHER" id="PTHR46383">
    <property type="entry name" value="ASPARTATE AMINOTRANSFERASE"/>
    <property type="match status" value="1"/>
</dbReference>
<evidence type="ECO:0000256" key="1">
    <source>
        <dbReference type="ARBA" id="ARBA00001933"/>
    </source>
</evidence>
<dbReference type="Gene3D" id="3.40.640.10">
    <property type="entry name" value="Type I PLP-dependent aspartate aminotransferase-like (Major domain)"/>
    <property type="match status" value="1"/>
</dbReference>
<dbReference type="Gene3D" id="3.90.1150.10">
    <property type="entry name" value="Aspartate Aminotransferase, domain 1"/>
    <property type="match status" value="1"/>
</dbReference>
<dbReference type="PANTHER" id="PTHR46383:SF1">
    <property type="entry name" value="ASPARTATE AMINOTRANSFERASE"/>
    <property type="match status" value="1"/>
</dbReference>
<dbReference type="InterPro" id="IPR050596">
    <property type="entry name" value="AspAT/PAT-like"/>
</dbReference>
<evidence type="ECO:0000256" key="4">
    <source>
        <dbReference type="ARBA" id="ARBA00022679"/>
    </source>
</evidence>
<gene>
    <name evidence="8" type="ORF">H9862_04350</name>
</gene>
<evidence type="ECO:0000259" key="7">
    <source>
        <dbReference type="Pfam" id="PF00155"/>
    </source>
</evidence>
<comment type="cofactor">
    <cofactor evidence="1 6">
        <name>pyridoxal 5'-phosphate</name>
        <dbReference type="ChEBI" id="CHEBI:597326"/>
    </cofactor>
</comment>
<feature type="domain" description="Aminotransferase class I/classII large" evidence="7">
    <location>
        <begin position="33"/>
        <end position="381"/>
    </location>
</feature>
<dbReference type="FunFam" id="3.40.640.10:FF:000033">
    <property type="entry name" value="Aspartate aminotransferase"/>
    <property type="match status" value="1"/>
</dbReference>
<keyword evidence="3 6" id="KW-0032">Aminotransferase</keyword>
<evidence type="ECO:0000256" key="5">
    <source>
        <dbReference type="ARBA" id="ARBA00022898"/>
    </source>
</evidence>
<comment type="similarity">
    <text evidence="2 6">Belongs to the class-I pyridoxal-phosphate-dependent aminotransferase family.</text>
</comment>
<dbReference type="InterPro" id="IPR015421">
    <property type="entry name" value="PyrdxlP-dep_Trfase_major"/>
</dbReference>
<comment type="caution">
    <text evidence="8">The sequence shown here is derived from an EMBL/GenBank/DDBJ whole genome shotgun (WGS) entry which is preliminary data.</text>
</comment>
<organism evidence="8 9">
    <name type="scientific">Candidatus Akkermansia intestinigallinarum</name>
    <dbReference type="NCBI Taxonomy" id="2838431"/>
    <lineage>
        <taxon>Bacteria</taxon>
        <taxon>Pseudomonadati</taxon>
        <taxon>Verrucomicrobiota</taxon>
        <taxon>Verrucomicrobiia</taxon>
        <taxon>Verrucomicrobiales</taxon>
        <taxon>Akkermansiaceae</taxon>
        <taxon>Akkermansia</taxon>
    </lineage>
</organism>
<evidence type="ECO:0000256" key="6">
    <source>
        <dbReference type="RuleBase" id="RU000481"/>
    </source>
</evidence>
<evidence type="ECO:0000256" key="3">
    <source>
        <dbReference type="ARBA" id="ARBA00022576"/>
    </source>
</evidence>
<sequence length="388" mass="42800">MDFISPNVAALTPSLTLAVTNRAKEMKANGEQVYGLAGGEPDKDTPENVKQAAIKALENGATKYTPSVGLPQLRQAIADKLKRDNNLEYGIDQICVACGAKPAVYNALRACIGEGDEVIIPSPYWVSYPAMIQLCGGTPVFVETTAENGWKITAKQFEEAMTPRTKMIILTTPHNPTGAVYTEEELRAIGEVAIEEDILIISDEIYEHLVYGEAKHVSIASLSKELYDLTITVNGFSKSYAMTGWRLGYTAAPEPIAKYIKLIQDHTASNATTFAQYGAIEALTGDQSFIDDLREEYDFRRQYVYSRLAAMPKVKVVEPKGAFYFFIDLSELGMSSLNICNKLLERYKVAAVPGIAFGNDQAIRISYCTSLDVLKEGLDRLEDFCKKH</sequence>
<dbReference type="EMBL" id="DXFQ01000073">
    <property type="protein sequence ID" value="HIX19818.1"/>
    <property type="molecule type" value="Genomic_DNA"/>
</dbReference>
<protein>
    <recommendedName>
        <fullName evidence="6">Aminotransferase</fullName>
        <ecNumber evidence="6">2.6.1.-</ecNumber>
    </recommendedName>
</protein>
<evidence type="ECO:0000256" key="2">
    <source>
        <dbReference type="ARBA" id="ARBA00007441"/>
    </source>
</evidence>
<dbReference type="GO" id="GO:0006520">
    <property type="term" value="P:amino acid metabolic process"/>
    <property type="evidence" value="ECO:0007669"/>
    <property type="project" value="InterPro"/>
</dbReference>
<dbReference type="SUPFAM" id="SSF53383">
    <property type="entry name" value="PLP-dependent transferases"/>
    <property type="match status" value="1"/>
</dbReference>
<dbReference type="InterPro" id="IPR004839">
    <property type="entry name" value="Aminotransferase_I/II_large"/>
</dbReference>
<dbReference type="EC" id="2.6.1.-" evidence="6"/>
<dbReference type="PRINTS" id="PR00753">
    <property type="entry name" value="ACCSYNTHASE"/>
</dbReference>
<dbReference type="GO" id="GO:0008483">
    <property type="term" value="F:transaminase activity"/>
    <property type="evidence" value="ECO:0007669"/>
    <property type="project" value="UniProtKB-KW"/>
</dbReference>